<dbReference type="PIRSF" id="PIRSF005799">
    <property type="entry name" value="UDP-gal_transpt"/>
    <property type="match status" value="1"/>
</dbReference>
<feature type="transmembrane region" description="Helical" evidence="5">
    <location>
        <begin position="130"/>
        <end position="147"/>
    </location>
</feature>
<feature type="transmembrane region" description="Helical" evidence="5">
    <location>
        <begin position="205"/>
        <end position="222"/>
    </location>
</feature>
<feature type="transmembrane region" description="Helical" evidence="5">
    <location>
        <begin position="234"/>
        <end position="259"/>
    </location>
</feature>
<dbReference type="NCBIfam" id="TIGR00803">
    <property type="entry name" value="nst"/>
    <property type="match status" value="1"/>
</dbReference>
<gene>
    <name evidence="6" type="ORF">AB1Y20_010288</name>
</gene>
<dbReference type="InterPro" id="IPR037185">
    <property type="entry name" value="EmrE-like"/>
</dbReference>
<comment type="subcellular location">
    <subcellularLocation>
        <location evidence="1">Membrane</location>
        <topology evidence="1">Multi-pass membrane protein</topology>
    </subcellularLocation>
</comment>
<dbReference type="SUPFAM" id="SSF103481">
    <property type="entry name" value="Multidrug resistance efflux transporter EmrE"/>
    <property type="match status" value="1"/>
</dbReference>
<accession>A0AB34K6B6</accession>
<dbReference type="Proteomes" id="UP001515480">
    <property type="component" value="Unassembled WGS sequence"/>
</dbReference>
<organism evidence="6 7">
    <name type="scientific">Prymnesium parvum</name>
    <name type="common">Toxic golden alga</name>
    <dbReference type="NCBI Taxonomy" id="97485"/>
    <lineage>
        <taxon>Eukaryota</taxon>
        <taxon>Haptista</taxon>
        <taxon>Haptophyta</taxon>
        <taxon>Prymnesiophyceae</taxon>
        <taxon>Prymnesiales</taxon>
        <taxon>Prymnesiaceae</taxon>
        <taxon>Prymnesium</taxon>
    </lineage>
</organism>
<evidence type="ECO:0000256" key="5">
    <source>
        <dbReference type="SAM" id="Phobius"/>
    </source>
</evidence>
<feature type="transmembrane region" description="Helical" evidence="5">
    <location>
        <begin position="105"/>
        <end position="124"/>
    </location>
</feature>
<name>A0AB34K6B6_PRYPA</name>
<keyword evidence="3 5" id="KW-1133">Transmembrane helix</keyword>
<evidence type="ECO:0000256" key="1">
    <source>
        <dbReference type="ARBA" id="ARBA00004141"/>
    </source>
</evidence>
<feature type="transmembrane region" description="Helical" evidence="5">
    <location>
        <begin position="168"/>
        <end position="185"/>
    </location>
</feature>
<evidence type="ECO:0000313" key="7">
    <source>
        <dbReference type="Proteomes" id="UP001515480"/>
    </source>
</evidence>
<dbReference type="GO" id="GO:0000139">
    <property type="term" value="C:Golgi membrane"/>
    <property type="evidence" value="ECO:0007669"/>
    <property type="project" value="InterPro"/>
</dbReference>
<protein>
    <recommendedName>
        <fullName evidence="8">CMP-sialic acid transporter</fullName>
    </recommendedName>
</protein>
<keyword evidence="2 5" id="KW-0812">Transmembrane</keyword>
<evidence type="ECO:0008006" key="8">
    <source>
        <dbReference type="Google" id="ProtNLM"/>
    </source>
</evidence>
<proteinExistence type="predicted"/>
<evidence type="ECO:0000313" key="6">
    <source>
        <dbReference type="EMBL" id="KAL1528967.1"/>
    </source>
</evidence>
<reference evidence="6 7" key="1">
    <citation type="journal article" date="2024" name="Science">
        <title>Giant polyketide synthase enzymes in the biosynthesis of giant marine polyether toxins.</title>
        <authorList>
            <person name="Fallon T.R."/>
            <person name="Shende V.V."/>
            <person name="Wierzbicki I.H."/>
            <person name="Pendleton A.L."/>
            <person name="Watervoot N.F."/>
            <person name="Auber R.P."/>
            <person name="Gonzalez D.J."/>
            <person name="Wisecaver J.H."/>
            <person name="Moore B.S."/>
        </authorList>
    </citation>
    <scope>NUCLEOTIDE SEQUENCE [LARGE SCALE GENOMIC DNA]</scope>
    <source>
        <strain evidence="6 7">12B1</strain>
    </source>
</reference>
<dbReference type="Pfam" id="PF04142">
    <property type="entry name" value="Nuc_sug_transp"/>
    <property type="match status" value="1"/>
</dbReference>
<sequence>MFAREQAPYTCAAAFFMMLQPILVSLSKSSDGGFAYSLPASTLLSEVLKLVISSSLLLASCAQQPFRLLHDDSLKEFFSFMVPGLIYFINNNMIFLILQAVDPTTFQLLSQLKTIFTGLLFWFFLNRQLITIQWLALVTLACGTAVSQIPTVSKGHKHMETSSHSMQGMSLSVLSSFLSACGGIYNEKLLKGRASAPLHWQNMQMYIWGVLFNGAVACIKDGQSMWSNGVLSGFNLAAWAVVVCNALNGLAISAVLKYADNIARVYAHAIAMILTMCISVQLFGTHVTPQLVVAVILVATSTFQYNLSKECCTSSEEKSALLSREEGAGPRG</sequence>
<feature type="transmembrane region" description="Helical" evidence="5">
    <location>
        <begin position="78"/>
        <end position="98"/>
    </location>
</feature>
<dbReference type="EMBL" id="JBGBPQ010000002">
    <property type="protein sequence ID" value="KAL1528967.1"/>
    <property type="molecule type" value="Genomic_DNA"/>
</dbReference>
<dbReference type="GO" id="GO:0015165">
    <property type="term" value="F:pyrimidine nucleotide-sugar transmembrane transporter activity"/>
    <property type="evidence" value="ECO:0007669"/>
    <property type="project" value="InterPro"/>
</dbReference>
<keyword evidence="4 5" id="KW-0472">Membrane</keyword>
<dbReference type="PANTHER" id="PTHR10231">
    <property type="entry name" value="NUCLEOTIDE-SUGAR TRANSMEMBRANE TRANSPORTER"/>
    <property type="match status" value="1"/>
</dbReference>
<dbReference type="AlphaFoldDB" id="A0AB34K6B6"/>
<dbReference type="InterPro" id="IPR007271">
    <property type="entry name" value="Nuc_sug_transpt"/>
</dbReference>
<evidence type="ECO:0000256" key="4">
    <source>
        <dbReference type="ARBA" id="ARBA00023136"/>
    </source>
</evidence>
<evidence type="ECO:0000256" key="2">
    <source>
        <dbReference type="ARBA" id="ARBA00022692"/>
    </source>
</evidence>
<evidence type="ECO:0000256" key="3">
    <source>
        <dbReference type="ARBA" id="ARBA00022989"/>
    </source>
</evidence>
<keyword evidence="7" id="KW-1185">Reference proteome</keyword>
<feature type="transmembrane region" description="Helical" evidence="5">
    <location>
        <begin position="265"/>
        <end position="284"/>
    </location>
</feature>
<comment type="caution">
    <text evidence="6">The sequence shown here is derived from an EMBL/GenBank/DDBJ whole genome shotgun (WGS) entry which is preliminary data.</text>
</comment>